<name>A0A369W7R2_9HYPH</name>
<gene>
    <name evidence="1" type="ORF">DVH29_01435</name>
</gene>
<proteinExistence type="predicted"/>
<keyword evidence="2" id="KW-1185">Reference proteome</keyword>
<dbReference type="EMBL" id="QQNH01000001">
    <property type="protein sequence ID" value="RDE10638.1"/>
    <property type="molecule type" value="Genomic_DNA"/>
</dbReference>
<dbReference type="Proteomes" id="UP000253759">
    <property type="component" value="Unassembled WGS sequence"/>
</dbReference>
<dbReference type="InterPro" id="IPR046083">
    <property type="entry name" value="DUF6101"/>
</dbReference>
<evidence type="ECO:0000313" key="1">
    <source>
        <dbReference type="EMBL" id="RDE10638.1"/>
    </source>
</evidence>
<evidence type="ECO:0000313" key="2">
    <source>
        <dbReference type="Proteomes" id="UP000253759"/>
    </source>
</evidence>
<sequence length="158" mass="17306">MLLAGAGCSQPGIFQPANDNGPLADVRTVTVRRQLDKSGVTVKVKVPVAEYIGVAVATHISESGDLTSTIELVHPNGDFNYRVYEEGGNANIVAEWQNWGKKLRLPLYIRAGDGSLVAYSQQIDGVMVGVEHSRRMLSAEAERRTRFARRRKPGERTA</sequence>
<protein>
    <submittedName>
        <fullName evidence="1">Uncharacterized protein</fullName>
    </submittedName>
</protein>
<accession>A0A369W7R2</accession>
<dbReference type="AlphaFoldDB" id="A0A369W7R2"/>
<organism evidence="1 2">
    <name type="scientific">Pelagibacterium lacus</name>
    <dbReference type="NCBI Taxonomy" id="2282655"/>
    <lineage>
        <taxon>Bacteria</taxon>
        <taxon>Pseudomonadati</taxon>
        <taxon>Pseudomonadota</taxon>
        <taxon>Alphaproteobacteria</taxon>
        <taxon>Hyphomicrobiales</taxon>
        <taxon>Devosiaceae</taxon>
        <taxon>Pelagibacterium</taxon>
    </lineage>
</organism>
<reference evidence="2" key="1">
    <citation type="submission" date="2018-07" db="EMBL/GenBank/DDBJ databases">
        <authorList>
            <person name="Liu B.-T."/>
            <person name="Du Z."/>
        </authorList>
    </citation>
    <scope>NUCLEOTIDE SEQUENCE [LARGE SCALE GENOMIC DNA]</scope>
    <source>
        <strain evidence="2">XYN52</strain>
    </source>
</reference>
<comment type="caution">
    <text evidence="1">The sequence shown here is derived from an EMBL/GenBank/DDBJ whole genome shotgun (WGS) entry which is preliminary data.</text>
</comment>
<dbReference type="Pfam" id="PF19596">
    <property type="entry name" value="DUF6101"/>
    <property type="match status" value="1"/>
</dbReference>